<keyword evidence="2" id="KW-1185">Reference proteome</keyword>
<accession>A0ABT3J5G5</accession>
<proteinExistence type="predicted"/>
<dbReference type="RefSeq" id="WP_264772547.1">
    <property type="nucleotide sequence ID" value="NZ_JAPDOG010000014.1"/>
</dbReference>
<evidence type="ECO:0000313" key="1">
    <source>
        <dbReference type="EMBL" id="MCW3782913.1"/>
    </source>
</evidence>
<protein>
    <submittedName>
        <fullName evidence="1">Uncharacterized protein</fullName>
    </submittedName>
</protein>
<dbReference type="Proteomes" id="UP001207582">
    <property type="component" value="Unassembled WGS sequence"/>
</dbReference>
<sequence>MFKSQGRIPVTNETVLNMVSNHDGFHLSYNPMVRDYGCQTTAIVLGNHALFFVLNGDHRNPLSQAVERGGKQAVIDYFIENVGQANSLSDHTHIFKDATFLERDKYAAEHLGHENIARIKQALKELEDAGPEASPEP</sequence>
<comment type="caution">
    <text evidence="1">The sequence shown here is derived from an EMBL/GenBank/DDBJ whole genome shotgun (WGS) entry which is preliminary data.</text>
</comment>
<gene>
    <name evidence="1" type="ORF">OM960_15220</name>
</gene>
<organism evidence="1 2">
    <name type="scientific">Defluviimonas salinarum</name>
    <dbReference type="NCBI Taxonomy" id="2992147"/>
    <lineage>
        <taxon>Bacteria</taxon>
        <taxon>Pseudomonadati</taxon>
        <taxon>Pseudomonadota</taxon>
        <taxon>Alphaproteobacteria</taxon>
        <taxon>Rhodobacterales</taxon>
        <taxon>Paracoccaceae</taxon>
        <taxon>Albidovulum</taxon>
    </lineage>
</organism>
<reference evidence="1 2" key="1">
    <citation type="submission" date="2022-10" db="EMBL/GenBank/DDBJ databases">
        <title>Defluviimonas sp. CAU 1641 isolated from mud.</title>
        <authorList>
            <person name="Kim W."/>
        </authorList>
    </citation>
    <scope>NUCLEOTIDE SEQUENCE [LARGE SCALE GENOMIC DNA]</scope>
    <source>
        <strain evidence="1 2">CAU 1641</strain>
    </source>
</reference>
<evidence type="ECO:0000313" key="2">
    <source>
        <dbReference type="Proteomes" id="UP001207582"/>
    </source>
</evidence>
<name>A0ABT3J5G5_9RHOB</name>
<dbReference type="EMBL" id="JAPDOG010000014">
    <property type="protein sequence ID" value="MCW3782913.1"/>
    <property type="molecule type" value="Genomic_DNA"/>
</dbReference>